<sequence length="143" mass="13948">MLQNLSDKPDTLDTCGADNSSAAGFTWSQTALSVRPNQEHDHTSAVMDDSSHSSILAGGGGLLDIGRPIANAVQMGPGTVSGVVTTSGTSAVAGISSSGEVGVTTGSGPGSVAAAERSASLVLGMLAAITVTNDTDNGSGKSD</sequence>
<protein>
    <submittedName>
        <fullName evidence="1">Uncharacterized protein</fullName>
    </submittedName>
</protein>
<name>A0A8J8R348_9PLAT</name>
<accession>A0A8J8R348</accession>
<organism evidence="1 2">
    <name type="scientific">Protopolystoma xenopodis</name>
    <dbReference type="NCBI Taxonomy" id="117903"/>
    <lineage>
        <taxon>Eukaryota</taxon>
        <taxon>Metazoa</taxon>
        <taxon>Spiralia</taxon>
        <taxon>Lophotrochozoa</taxon>
        <taxon>Platyhelminthes</taxon>
        <taxon>Monogenea</taxon>
        <taxon>Polyopisthocotylea</taxon>
        <taxon>Polystomatidea</taxon>
        <taxon>Polystomatidae</taxon>
        <taxon>Protopolystoma</taxon>
    </lineage>
</organism>
<dbReference type="AlphaFoldDB" id="A0A8J8R348"/>
<gene>
    <name evidence="1" type="ORF">PXEA_LOCUS15158</name>
</gene>
<evidence type="ECO:0000313" key="2">
    <source>
        <dbReference type="Proteomes" id="UP000784294"/>
    </source>
</evidence>
<comment type="caution">
    <text evidence="1">The sequence shown here is derived from an EMBL/GenBank/DDBJ whole genome shotgun (WGS) entry which is preliminary data.</text>
</comment>
<dbReference type="EMBL" id="CAAALY010052750">
    <property type="protein sequence ID" value="VEL21718.1"/>
    <property type="molecule type" value="Genomic_DNA"/>
</dbReference>
<reference evidence="1" key="1">
    <citation type="submission" date="2018-11" db="EMBL/GenBank/DDBJ databases">
        <authorList>
            <consortium name="Pathogen Informatics"/>
        </authorList>
    </citation>
    <scope>NUCLEOTIDE SEQUENCE</scope>
</reference>
<evidence type="ECO:0000313" key="1">
    <source>
        <dbReference type="EMBL" id="VEL21718.1"/>
    </source>
</evidence>
<keyword evidence="2" id="KW-1185">Reference proteome</keyword>
<proteinExistence type="predicted"/>
<dbReference type="Proteomes" id="UP000784294">
    <property type="component" value="Unassembled WGS sequence"/>
</dbReference>